<feature type="region of interest" description="Disordered" evidence="4">
    <location>
        <begin position="1"/>
        <end position="57"/>
    </location>
</feature>
<feature type="repeat" description="PPR" evidence="3">
    <location>
        <begin position="427"/>
        <end position="461"/>
    </location>
</feature>
<dbReference type="NCBIfam" id="TIGR00756">
    <property type="entry name" value="PPR"/>
    <property type="match status" value="6"/>
</dbReference>
<dbReference type="InterPro" id="IPR011990">
    <property type="entry name" value="TPR-like_helical_dom_sf"/>
</dbReference>
<evidence type="ECO:0000256" key="1">
    <source>
        <dbReference type="ARBA" id="ARBA00007626"/>
    </source>
</evidence>
<comment type="similarity">
    <text evidence="1">Belongs to the PPR family. P subfamily.</text>
</comment>
<feature type="repeat" description="PPR" evidence="3">
    <location>
        <begin position="322"/>
        <end position="356"/>
    </location>
</feature>
<dbReference type="InterPro" id="IPR044179">
    <property type="entry name" value="PPR5-like"/>
</dbReference>
<dbReference type="GO" id="GO:0003729">
    <property type="term" value="F:mRNA binding"/>
    <property type="evidence" value="ECO:0007669"/>
    <property type="project" value="InterPro"/>
</dbReference>
<dbReference type="PROSITE" id="PS51375">
    <property type="entry name" value="PPR"/>
    <property type="match status" value="8"/>
</dbReference>
<feature type="repeat" description="PPR" evidence="3">
    <location>
        <begin position="145"/>
        <end position="179"/>
    </location>
</feature>
<gene>
    <name evidence="6" type="primary">LOC111014179</name>
</gene>
<feature type="repeat" description="PPR" evidence="3">
    <location>
        <begin position="251"/>
        <end position="286"/>
    </location>
</feature>
<evidence type="ECO:0000313" key="5">
    <source>
        <dbReference type="Proteomes" id="UP000504603"/>
    </source>
</evidence>
<evidence type="ECO:0000256" key="3">
    <source>
        <dbReference type="PROSITE-ProRule" id="PRU00708"/>
    </source>
</evidence>
<protein>
    <submittedName>
        <fullName evidence="6">Pentatricopeptide repeat-containing protein At5g48730, chloroplastic</fullName>
    </submittedName>
</protein>
<dbReference type="Pfam" id="PF01535">
    <property type="entry name" value="PPR"/>
    <property type="match status" value="1"/>
</dbReference>
<dbReference type="AlphaFoldDB" id="A0A6J1CRU5"/>
<keyword evidence="2" id="KW-0677">Repeat</keyword>
<dbReference type="PANTHER" id="PTHR47874">
    <property type="entry name" value="EXPRESSED PROTEIN"/>
    <property type="match status" value="1"/>
</dbReference>
<accession>A0A6J1CRU5</accession>
<keyword evidence="5" id="KW-1185">Reference proteome</keyword>
<feature type="repeat" description="PPR" evidence="3">
    <location>
        <begin position="180"/>
        <end position="210"/>
    </location>
</feature>
<dbReference type="Gene3D" id="1.25.40.10">
    <property type="entry name" value="Tetratricopeptide repeat domain"/>
    <property type="match status" value="3"/>
</dbReference>
<reference evidence="6" key="1">
    <citation type="submission" date="2025-08" db="UniProtKB">
        <authorList>
            <consortium name="RefSeq"/>
        </authorList>
    </citation>
    <scope>IDENTIFICATION</scope>
    <source>
        <strain evidence="6">OHB3-1</strain>
    </source>
</reference>
<dbReference type="Pfam" id="PF13812">
    <property type="entry name" value="PPR_3"/>
    <property type="match status" value="1"/>
</dbReference>
<organism evidence="5 6">
    <name type="scientific">Momordica charantia</name>
    <name type="common">Bitter gourd</name>
    <name type="synonym">Balsam pear</name>
    <dbReference type="NCBI Taxonomy" id="3673"/>
    <lineage>
        <taxon>Eukaryota</taxon>
        <taxon>Viridiplantae</taxon>
        <taxon>Streptophyta</taxon>
        <taxon>Embryophyta</taxon>
        <taxon>Tracheophyta</taxon>
        <taxon>Spermatophyta</taxon>
        <taxon>Magnoliopsida</taxon>
        <taxon>eudicotyledons</taxon>
        <taxon>Gunneridae</taxon>
        <taxon>Pentapetalae</taxon>
        <taxon>rosids</taxon>
        <taxon>fabids</taxon>
        <taxon>Cucurbitales</taxon>
        <taxon>Cucurbitaceae</taxon>
        <taxon>Momordiceae</taxon>
        <taxon>Momordica</taxon>
    </lineage>
</organism>
<dbReference type="PANTHER" id="PTHR47874:SF6">
    <property type="entry name" value="PENTATRICOPEPTIDE REPEAT-CONTAINING PROTEIN"/>
    <property type="match status" value="1"/>
</dbReference>
<evidence type="ECO:0000313" key="6">
    <source>
        <dbReference type="RefSeq" id="XP_022144515.1"/>
    </source>
</evidence>
<dbReference type="RefSeq" id="XP_022144515.1">
    <property type="nucleotide sequence ID" value="XM_022288823.1"/>
</dbReference>
<dbReference type="SUPFAM" id="SSF48452">
    <property type="entry name" value="TPR-like"/>
    <property type="match status" value="1"/>
</dbReference>
<dbReference type="InterPro" id="IPR002885">
    <property type="entry name" value="PPR_rpt"/>
</dbReference>
<dbReference type="KEGG" id="mcha:111014179"/>
<dbReference type="OrthoDB" id="185373at2759"/>
<sequence>MDVHSTPTNPLPLAINHRNPRKPVLLQEQQPSPSKADSPASSNGKLMERRPHGGRMDVAKLKASEASERKEEVNRKIASQKAISVILRREATKAVIEKKRGPTNSKKLLPQTVLEALHERVSALRWESALKVFELLREQLWYRPYAGMYIKLIVMLGKCKQPEKATELFHEMIDEGCEVSQESYTALLSAYSRSGLLDKAFSLLDEMRNSPDCQPDVHTYSILIKSCLQVFAFKKAQALLSDMVIRGIKPNTITYNTFIDAYGKAKMFAEMESILMEMLSDDGCKPDVWTMNSTLRAFGSSGQLETMEKCYEKFQGAGIQPNIQTFNILLDSYGKAGSYEKMSAVMEYMQKYHYSWTIVTYNVVIDAFGRAGNLKQMEYLFRLMRSERIKPSCVTLCSLVRAYGQAGKREKIDGVLRIVENSDITLDTVFFNCLVDAYGQMGCFAEMKNVVGMMEQRGCKPDKTTYRTLARAYSDGGMGNHAREIQHLISSAEASKKTRPDL</sequence>
<proteinExistence type="inferred from homology"/>
<feature type="repeat" description="PPR" evidence="3">
    <location>
        <begin position="357"/>
        <end position="391"/>
    </location>
</feature>
<name>A0A6J1CRU5_MOMCH</name>
<feature type="repeat" description="PPR" evidence="3">
    <location>
        <begin position="216"/>
        <end position="250"/>
    </location>
</feature>
<feature type="compositionally biased region" description="Low complexity" evidence="4">
    <location>
        <begin position="31"/>
        <end position="42"/>
    </location>
</feature>
<dbReference type="Pfam" id="PF13041">
    <property type="entry name" value="PPR_2"/>
    <property type="match status" value="3"/>
</dbReference>
<evidence type="ECO:0000256" key="2">
    <source>
        <dbReference type="ARBA" id="ARBA00022737"/>
    </source>
</evidence>
<feature type="repeat" description="PPR" evidence="3">
    <location>
        <begin position="287"/>
        <end position="321"/>
    </location>
</feature>
<dbReference type="GeneID" id="111014179"/>
<dbReference type="Proteomes" id="UP000504603">
    <property type="component" value="Unplaced"/>
</dbReference>
<evidence type="ECO:0000256" key="4">
    <source>
        <dbReference type="SAM" id="MobiDB-lite"/>
    </source>
</evidence>
<feature type="compositionally biased region" description="Basic and acidic residues" evidence="4">
    <location>
        <begin position="46"/>
        <end position="57"/>
    </location>
</feature>